<reference evidence="2" key="1">
    <citation type="submission" date="2025-08" db="UniProtKB">
        <authorList>
            <consortium name="Ensembl"/>
        </authorList>
    </citation>
    <scope>IDENTIFICATION</scope>
</reference>
<dbReference type="PANTHER" id="PTHR21373">
    <property type="entry name" value="GLUCOSE REPRESSIBLE PROTEIN MAK10"/>
    <property type="match status" value="1"/>
</dbReference>
<name>A0A8C4PX25_EPTBU</name>
<feature type="domain" description="NAA35-like N-terminal" evidence="1">
    <location>
        <begin position="97"/>
        <end position="142"/>
    </location>
</feature>
<dbReference type="Ensembl" id="ENSEBUT00000003134.1">
    <property type="protein sequence ID" value="ENSEBUP00000002773.1"/>
    <property type="gene ID" value="ENSEBUG00000002033.1"/>
</dbReference>
<dbReference type="GeneTree" id="ENSGT00390000002445"/>
<dbReference type="PANTHER" id="PTHR21373:SF0">
    <property type="entry name" value="N-ALPHA-ACETYLTRANSFERASE 35, NATC AUXILIARY SUBUNIT"/>
    <property type="match status" value="1"/>
</dbReference>
<organism evidence="2 3">
    <name type="scientific">Eptatretus burgeri</name>
    <name type="common">Inshore hagfish</name>
    <dbReference type="NCBI Taxonomy" id="7764"/>
    <lineage>
        <taxon>Eukaryota</taxon>
        <taxon>Metazoa</taxon>
        <taxon>Chordata</taxon>
        <taxon>Craniata</taxon>
        <taxon>Vertebrata</taxon>
        <taxon>Cyclostomata</taxon>
        <taxon>Myxini</taxon>
        <taxon>Myxiniformes</taxon>
        <taxon>Myxinidae</taxon>
        <taxon>Eptatretinae</taxon>
        <taxon>Eptatretus</taxon>
    </lineage>
</organism>
<sequence>LVHDKGFGLFEAMSAIEMMDPKMDAGMIGNQVSRRVLSFEQAIKEGTIKINNLTTPELVGIIDNCFCCLVTWLEGHSLAQTVFTCLYMHNADLIEDAAMKAFTLGILKICDIVRDKVNKASVFEEEDFHSMTYGFKMANNVTDLRVTGELESTRNRQGEDRGPLIEFEHQLCVAVFSRIRFTRLLLTALITFTRKEMNATAEVQKLMVQAMDLLPSIEGSMEFGIQTQTDSTKGDQPILMGFEPLVNQRLLPPTFPRYAKIISRKDTMEYLRSLVERIGALCEVTNLTSFHSILVCNTYILVHTLTLCKLEHRLQYTVSQ</sequence>
<dbReference type="InterPro" id="IPR057983">
    <property type="entry name" value="NAA35-like_N"/>
</dbReference>
<reference evidence="2" key="2">
    <citation type="submission" date="2025-09" db="UniProtKB">
        <authorList>
            <consortium name="Ensembl"/>
        </authorList>
    </citation>
    <scope>IDENTIFICATION</scope>
</reference>
<evidence type="ECO:0000259" key="1">
    <source>
        <dbReference type="Pfam" id="PF04112"/>
    </source>
</evidence>
<accession>A0A8C4PX25</accession>
<dbReference type="Proteomes" id="UP000694388">
    <property type="component" value="Unplaced"/>
</dbReference>
<dbReference type="GO" id="GO:0031417">
    <property type="term" value="C:NatC complex"/>
    <property type="evidence" value="ECO:0007669"/>
    <property type="project" value="InterPro"/>
</dbReference>
<dbReference type="Pfam" id="PF04112">
    <property type="entry name" value="Mak10"/>
    <property type="match status" value="2"/>
</dbReference>
<proteinExistence type="predicted"/>
<dbReference type="InterPro" id="IPR007244">
    <property type="entry name" value="Naa35_N"/>
</dbReference>
<dbReference type="OMA" id="MWHEITR"/>
<evidence type="ECO:0000313" key="2">
    <source>
        <dbReference type="Ensembl" id="ENSEBUP00000002773.1"/>
    </source>
</evidence>
<keyword evidence="3" id="KW-1185">Reference proteome</keyword>
<feature type="domain" description="NAA35-like N-terminal" evidence="1">
    <location>
        <begin position="1"/>
        <end position="95"/>
    </location>
</feature>
<evidence type="ECO:0000313" key="3">
    <source>
        <dbReference type="Proteomes" id="UP000694388"/>
    </source>
</evidence>
<protein>
    <submittedName>
        <fullName evidence="2">N-alpha-acetyltransferase 35, NatC auxiliary subunit</fullName>
    </submittedName>
</protein>
<dbReference type="AlphaFoldDB" id="A0A8C4PX25"/>